<proteinExistence type="predicted"/>
<dbReference type="AlphaFoldDB" id="A0A9W9ZIN9"/>
<keyword evidence="1" id="KW-0175">Coiled coil</keyword>
<dbReference type="EMBL" id="MU825925">
    <property type="protein sequence ID" value="KAJ7382417.1"/>
    <property type="molecule type" value="Genomic_DNA"/>
</dbReference>
<sequence length="198" mass="22166">MRVILNEKNKWGGKIESKWDNYKDAKAREEELFALCATTSKRDDSSEVSSKSQRKAALAGRDFLKRVTSSDDADMNSSQEIVMMTQCPLMKKSDNGIEHDLEFEKEEYLEKLKEKNKKSRAKKQKKAAKMRAIKQFCLFEGNNLVKKVAQQEAVSSFVELTAFQPVGNTTSQPETDSSEAGTSSTQNSSDPFKTASGS</sequence>
<accession>A0A9W9ZIN9</accession>
<evidence type="ECO:0000313" key="3">
    <source>
        <dbReference type="EMBL" id="KAJ7382417.1"/>
    </source>
</evidence>
<dbReference type="Proteomes" id="UP001163046">
    <property type="component" value="Unassembled WGS sequence"/>
</dbReference>
<feature type="region of interest" description="Disordered" evidence="2">
    <location>
        <begin position="162"/>
        <end position="198"/>
    </location>
</feature>
<comment type="caution">
    <text evidence="3">The sequence shown here is derived from an EMBL/GenBank/DDBJ whole genome shotgun (WGS) entry which is preliminary data.</text>
</comment>
<keyword evidence="4" id="KW-1185">Reference proteome</keyword>
<reference evidence="3" key="1">
    <citation type="submission" date="2023-01" db="EMBL/GenBank/DDBJ databases">
        <title>Genome assembly of the deep-sea coral Lophelia pertusa.</title>
        <authorList>
            <person name="Herrera S."/>
            <person name="Cordes E."/>
        </authorList>
    </citation>
    <scope>NUCLEOTIDE SEQUENCE</scope>
    <source>
        <strain evidence="3">USNM1676648</strain>
        <tissue evidence="3">Polyp</tissue>
    </source>
</reference>
<gene>
    <name evidence="3" type="ORF">OS493_035260</name>
</gene>
<organism evidence="3 4">
    <name type="scientific">Desmophyllum pertusum</name>
    <dbReference type="NCBI Taxonomy" id="174260"/>
    <lineage>
        <taxon>Eukaryota</taxon>
        <taxon>Metazoa</taxon>
        <taxon>Cnidaria</taxon>
        <taxon>Anthozoa</taxon>
        <taxon>Hexacorallia</taxon>
        <taxon>Scleractinia</taxon>
        <taxon>Caryophylliina</taxon>
        <taxon>Caryophylliidae</taxon>
        <taxon>Desmophyllum</taxon>
    </lineage>
</organism>
<evidence type="ECO:0000256" key="1">
    <source>
        <dbReference type="SAM" id="Coils"/>
    </source>
</evidence>
<feature type="coiled-coil region" evidence="1">
    <location>
        <begin position="98"/>
        <end position="129"/>
    </location>
</feature>
<name>A0A9W9ZIN9_9CNID</name>
<protein>
    <submittedName>
        <fullName evidence="3">Uncharacterized protein</fullName>
    </submittedName>
</protein>
<feature type="compositionally biased region" description="Polar residues" evidence="2">
    <location>
        <begin position="166"/>
        <end position="198"/>
    </location>
</feature>
<evidence type="ECO:0000256" key="2">
    <source>
        <dbReference type="SAM" id="MobiDB-lite"/>
    </source>
</evidence>
<evidence type="ECO:0000313" key="4">
    <source>
        <dbReference type="Proteomes" id="UP001163046"/>
    </source>
</evidence>